<proteinExistence type="predicted"/>
<protein>
    <submittedName>
        <fullName evidence="2">Uncharacterized protein</fullName>
    </submittedName>
</protein>
<organism evidence="2 3">
    <name type="scientific">Piloderma croceum (strain F 1598)</name>
    <dbReference type="NCBI Taxonomy" id="765440"/>
    <lineage>
        <taxon>Eukaryota</taxon>
        <taxon>Fungi</taxon>
        <taxon>Dikarya</taxon>
        <taxon>Basidiomycota</taxon>
        <taxon>Agaricomycotina</taxon>
        <taxon>Agaricomycetes</taxon>
        <taxon>Agaricomycetidae</taxon>
        <taxon>Atheliales</taxon>
        <taxon>Atheliaceae</taxon>
        <taxon>Piloderma</taxon>
    </lineage>
</organism>
<name>A0A0C3F437_PILCF</name>
<evidence type="ECO:0000313" key="3">
    <source>
        <dbReference type="Proteomes" id="UP000054166"/>
    </source>
</evidence>
<evidence type="ECO:0000256" key="1">
    <source>
        <dbReference type="SAM" id="Phobius"/>
    </source>
</evidence>
<dbReference type="AlphaFoldDB" id="A0A0C3F437"/>
<gene>
    <name evidence="2" type="ORF">PILCRDRAFT_828061</name>
</gene>
<dbReference type="InParanoid" id="A0A0C3F437"/>
<accession>A0A0C3F437</accession>
<feature type="transmembrane region" description="Helical" evidence="1">
    <location>
        <begin position="48"/>
        <end position="69"/>
    </location>
</feature>
<keyword evidence="3" id="KW-1185">Reference proteome</keyword>
<dbReference type="HOGENOM" id="CLU_2307110_0_0_1"/>
<dbReference type="EMBL" id="KN833058">
    <property type="protein sequence ID" value="KIM74636.1"/>
    <property type="molecule type" value="Genomic_DNA"/>
</dbReference>
<dbReference type="Proteomes" id="UP000054166">
    <property type="component" value="Unassembled WGS sequence"/>
</dbReference>
<keyword evidence="1" id="KW-1133">Transmembrane helix</keyword>
<keyword evidence="1" id="KW-0472">Membrane</keyword>
<keyword evidence="1" id="KW-0812">Transmembrane</keyword>
<sequence>MLSAGRSIQCVNVGIVTAADILKGTENIITESESIFAFLHTHELPGSIAYFDLLTFPPFSYLFVPFLMLCTNSRISRAPEPGSRLRANSLFASARYQIGD</sequence>
<reference evidence="3" key="2">
    <citation type="submission" date="2015-01" db="EMBL/GenBank/DDBJ databases">
        <title>Evolutionary Origins and Diversification of the Mycorrhizal Mutualists.</title>
        <authorList>
            <consortium name="DOE Joint Genome Institute"/>
            <consortium name="Mycorrhizal Genomics Consortium"/>
            <person name="Kohler A."/>
            <person name="Kuo A."/>
            <person name="Nagy L.G."/>
            <person name="Floudas D."/>
            <person name="Copeland A."/>
            <person name="Barry K.W."/>
            <person name="Cichocki N."/>
            <person name="Veneault-Fourrey C."/>
            <person name="LaButti K."/>
            <person name="Lindquist E.A."/>
            <person name="Lipzen A."/>
            <person name="Lundell T."/>
            <person name="Morin E."/>
            <person name="Murat C."/>
            <person name="Riley R."/>
            <person name="Ohm R."/>
            <person name="Sun H."/>
            <person name="Tunlid A."/>
            <person name="Henrissat B."/>
            <person name="Grigoriev I.V."/>
            <person name="Hibbett D.S."/>
            <person name="Martin F."/>
        </authorList>
    </citation>
    <scope>NUCLEOTIDE SEQUENCE [LARGE SCALE GENOMIC DNA]</scope>
    <source>
        <strain evidence="3">F 1598</strain>
    </source>
</reference>
<reference evidence="2 3" key="1">
    <citation type="submission" date="2014-04" db="EMBL/GenBank/DDBJ databases">
        <authorList>
            <consortium name="DOE Joint Genome Institute"/>
            <person name="Kuo A."/>
            <person name="Tarkka M."/>
            <person name="Buscot F."/>
            <person name="Kohler A."/>
            <person name="Nagy L.G."/>
            <person name="Floudas D."/>
            <person name="Copeland A."/>
            <person name="Barry K.W."/>
            <person name="Cichocki N."/>
            <person name="Veneault-Fourrey C."/>
            <person name="LaButti K."/>
            <person name="Lindquist E.A."/>
            <person name="Lipzen A."/>
            <person name="Lundell T."/>
            <person name="Morin E."/>
            <person name="Murat C."/>
            <person name="Sun H."/>
            <person name="Tunlid A."/>
            <person name="Henrissat B."/>
            <person name="Grigoriev I.V."/>
            <person name="Hibbett D.S."/>
            <person name="Martin F."/>
            <person name="Nordberg H.P."/>
            <person name="Cantor M.N."/>
            <person name="Hua S.X."/>
        </authorList>
    </citation>
    <scope>NUCLEOTIDE SEQUENCE [LARGE SCALE GENOMIC DNA]</scope>
    <source>
        <strain evidence="2 3">F 1598</strain>
    </source>
</reference>
<evidence type="ECO:0000313" key="2">
    <source>
        <dbReference type="EMBL" id="KIM74636.1"/>
    </source>
</evidence>